<name>A0A6A4ZEA5_9STRA</name>
<dbReference type="SUPFAM" id="SSF54001">
    <property type="entry name" value="Cysteine proteinases"/>
    <property type="match status" value="1"/>
</dbReference>
<comment type="caution">
    <text evidence="2">The sequence shown here is derived from an EMBL/GenBank/DDBJ whole genome shotgun (WGS) entry which is preliminary data.</text>
</comment>
<feature type="chain" id="PRO_5025422631" description="Cathepsin propeptide inhibitor domain-containing protein" evidence="1">
    <location>
        <begin position="18"/>
        <end position="155"/>
    </location>
</feature>
<evidence type="ECO:0008006" key="3">
    <source>
        <dbReference type="Google" id="ProtNLM"/>
    </source>
</evidence>
<proteinExistence type="predicted"/>
<organism evidence="2">
    <name type="scientific">Aphanomyces stellatus</name>
    <dbReference type="NCBI Taxonomy" id="120398"/>
    <lineage>
        <taxon>Eukaryota</taxon>
        <taxon>Sar</taxon>
        <taxon>Stramenopiles</taxon>
        <taxon>Oomycota</taxon>
        <taxon>Saprolegniomycetes</taxon>
        <taxon>Saprolegniales</taxon>
        <taxon>Verrucalvaceae</taxon>
        <taxon>Aphanomyces</taxon>
    </lineage>
</organism>
<dbReference type="EMBL" id="VJMH01002401">
    <property type="protein sequence ID" value="KAF0708913.1"/>
    <property type="molecule type" value="Genomic_DNA"/>
</dbReference>
<dbReference type="InterPro" id="IPR038765">
    <property type="entry name" value="Papain-like_cys_pep_sf"/>
</dbReference>
<gene>
    <name evidence="2" type="ORF">As57867_006151</name>
</gene>
<dbReference type="AlphaFoldDB" id="A0A6A4ZEA5"/>
<dbReference type="Gene3D" id="3.90.70.10">
    <property type="entry name" value="Cysteine proteinases"/>
    <property type="match status" value="1"/>
</dbReference>
<reference evidence="2" key="1">
    <citation type="submission" date="2019-06" db="EMBL/GenBank/DDBJ databases">
        <title>Genomics analysis of Aphanomyces spp. identifies a new class of oomycete effector associated with host adaptation.</title>
        <authorList>
            <person name="Gaulin E."/>
        </authorList>
    </citation>
    <scope>NUCLEOTIDE SEQUENCE</scope>
    <source>
        <strain evidence="2">CBS 578.67</strain>
    </source>
</reference>
<dbReference type="OrthoDB" id="160100at2759"/>
<feature type="non-terminal residue" evidence="2">
    <location>
        <position position="155"/>
    </location>
</feature>
<feature type="signal peptide" evidence="1">
    <location>
        <begin position="1"/>
        <end position="17"/>
    </location>
</feature>
<sequence length="155" mass="17070">MKTTFLALSTTATLSMATRMAFTQLDTTQQSDIQQKLVKWKTLYGSVALANGFVPPATESLDEDAHSQDELERFHNTILEVEEASRLNPGATFSEFNQFALLTTDEFKNVLQRSFGDQNTTQGAPLAYESLDVSADAPIDWSTSKCNPPVKNQGS</sequence>
<protein>
    <recommendedName>
        <fullName evidence="3">Cathepsin propeptide inhibitor domain-containing protein</fullName>
    </recommendedName>
</protein>
<evidence type="ECO:0000256" key="1">
    <source>
        <dbReference type="SAM" id="SignalP"/>
    </source>
</evidence>
<evidence type="ECO:0000313" key="2">
    <source>
        <dbReference type="EMBL" id="KAF0708913.1"/>
    </source>
</evidence>
<keyword evidence="1" id="KW-0732">Signal</keyword>
<accession>A0A6A4ZEA5</accession>